<protein>
    <submittedName>
        <fullName evidence="3">PI-PLC X domain-containing protein At5g67130-like</fullName>
    </submittedName>
</protein>
<evidence type="ECO:0000313" key="2">
    <source>
        <dbReference type="Proteomes" id="UP000694864"/>
    </source>
</evidence>
<dbReference type="PROSITE" id="PS50007">
    <property type="entry name" value="PIPLC_X_DOMAIN"/>
    <property type="match status" value="1"/>
</dbReference>
<dbReference type="GeneID" id="104784282"/>
<dbReference type="InterPro" id="IPR051057">
    <property type="entry name" value="PI-PLC_domain"/>
</dbReference>
<dbReference type="InterPro" id="IPR017946">
    <property type="entry name" value="PLC-like_Pdiesterase_TIM-brl"/>
</dbReference>
<dbReference type="PANTHER" id="PTHR13593:SF85">
    <property type="entry name" value="MAP3K PROTEIN KINASE-LIKE PROTEIN"/>
    <property type="match status" value="1"/>
</dbReference>
<dbReference type="Pfam" id="PF26178">
    <property type="entry name" value="PI-PLC_cat"/>
    <property type="match status" value="1"/>
</dbReference>
<proteinExistence type="predicted"/>
<dbReference type="CDD" id="cd08588">
    <property type="entry name" value="PI-PLCc_At5g67130_like"/>
    <property type="match status" value="1"/>
</dbReference>
<evidence type="ECO:0000313" key="3">
    <source>
        <dbReference type="RefSeq" id="XP_019102049.1"/>
    </source>
</evidence>
<dbReference type="Gene3D" id="3.20.20.190">
    <property type="entry name" value="Phosphatidylinositol (PI) phosphodiesterase"/>
    <property type="match status" value="1"/>
</dbReference>
<keyword evidence="1" id="KW-0732">Signal</keyword>
<sequence>MSQRFTFFLTALLIPCFLLLSPSYSLKEGETCIVNKNCDRGLHCESCLASDSFRPRCTRMQPINPTSKVKGLPYNKYSWLTTHNSFARIGAKSGTGSMILAPSNQQDSITSQLINGVRGFMLDMYDFQNDIWLCHSYGGNCFNYTAFQPAVNILKEFQVYLEKNKDVVVTLIIEDYQPAVNILKEFQVYLEKNKDVVVTLIIEDYVKSPHGLTKVFDASGLRNFMFPVTRMPKNGEDWPTLDDMISQNQRLLVFTSNPNKEASEGIAFTWRYMIENRYGDGGMKVGGCTNRPESVAMGDRSRSLILVNYFPDTADVIGSCKQNSAPLLDTIKSCQEAAGQRWPNFIAVDFYKRSDGGGAPKAVDVANGHSLCGCEDIAACKENMPYGTCEKQEEKKPESNLMMIAKLTAEATRGYGHPSTKPTQLGLSVFVVTFISLLTTF</sequence>
<accession>A0ABM1RSR1</accession>
<keyword evidence="2" id="KW-1185">Reference proteome</keyword>
<reference evidence="3" key="2">
    <citation type="submission" date="2025-08" db="UniProtKB">
        <authorList>
            <consortium name="RefSeq"/>
        </authorList>
    </citation>
    <scope>IDENTIFICATION</scope>
    <source>
        <tissue evidence="3">Leaf</tissue>
    </source>
</reference>
<dbReference type="Proteomes" id="UP000694864">
    <property type="component" value="Chromosome 1"/>
</dbReference>
<dbReference type="RefSeq" id="XP_019102049.1">
    <property type="nucleotide sequence ID" value="XM_019246504.1"/>
</dbReference>
<reference evidence="2" key="1">
    <citation type="journal article" date="2014" name="Nat. Commun.">
        <title>The emerging biofuel crop Camelina sativa retains a highly undifferentiated hexaploid genome structure.</title>
        <authorList>
            <person name="Kagale S."/>
            <person name="Koh C."/>
            <person name="Nixon J."/>
            <person name="Bollina V."/>
            <person name="Clarke W.E."/>
            <person name="Tuteja R."/>
            <person name="Spillane C."/>
            <person name="Robinson S.J."/>
            <person name="Links M.G."/>
            <person name="Clarke C."/>
            <person name="Higgins E.E."/>
            <person name="Huebert T."/>
            <person name="Sharpe A.G."/>
            <person name="Parkin I.A."/>
        </authorList>
    </citation>
    <scope>NUCLEOTIDE SEQUENCE [LARGE SCALE GENOMIC DNA]</scope>
    <source>
        <strain evidence="2">cv. DH55</strain>
    </source>
</reference>
<dbReference type="Pfam" id="PF26146">
    <property type="entry name" value="PI-PLC_X"/>
    <property type="match status" value="1"/>
</dbReference>
<name>A0ABM1RSR1_CAMSA</name>
<feature type="signal peptide" evidence="1">
    <location>
        <begin position="1"/>
        <end position="25"/>
    </location>
</feature>
<feature type="chain" id="PRO_5046295972" evidence="1">
    <location>
        <begin position="26"/>
        <end position="441"/>
    </location>
</feature>
<gene>
    <name evidence="3" type="primary">LOC104784282</name>
</gene>
<evidence type="ECO:0000256" key="1">
    <source>
        <dbReference type="SAM" id="SignalP"/>
    </source>
</evidence>
<dbReference type="PANTHER" id="PTHR13593">
    <property type="match status" value="1"/>
</dbReference>
<dbReference type="SUPFAM" id="SSF51695">
    <property type="entry name" value="PLC-like phosphodiesterases"/>
    <property type="match status" value="2"/>
</dbReference>
<organism evidence="2 3">
    <name type="scientific">Camelina sativa</name>
    <name type="common">False flax</name>
    <name type="synonym">Myagrum sativum</name>
    <dbReference type="NCBI Taxonomy" id="90675"/>
    <lineage>
        <taxon>Eukaryota</taxon>
        <taxon>Viridiplantae</taxon>
        <taxon>Streptophyta</taxon>
        <taxon>Embryophyta</taxon>
        <taxon>Tracheophyta</taxon>
        <taxon>Spermatophyta</taxon>
        <taxon>Magnoliopsida</taxon>
        <taxon>eudicotyledons</taxon>
        <taxon>Gunneridae</taxon>
        <taxon>Pentapetalae</taxon>
        <taxon>rosids</taxon>
        <taxon>malvids</taxon>
        <taxon>Brassicales</taxon>
        <taxon>Brassicaceae</taxon>
        <taxon>Camelineae</taxon>
        <taxon>Camelina</taxon>
    </lineage>
</organism>